<dbReference type="AlphaFoldDB" id="A0A099D4P1"/>
<evidence type="ECO:0000313" key="2">
    <source>
        <dbReference type="EMBL" id="ASU79007.1"/>
    </source>
</evidence>
<dbReference type="GO" id="GO:0005829">
    <property type="term" value="C:cytosol"/>
    <property type="evidence" value="ECO:0007669"/>
    <property type="project" value="TreeGrafter"/>
</dbReference>
<dbReference type="RefSeq" id="WP_043573620.1">
    <property type="nucleotide sequence ID" value="NZ_CP022752.1"/>
</dbReference>
<keyword evidence="4" id="KW-1185">Reference proteome</keyword>
<gene>
    <name evidence="2" type="ORF">CDG81_12715</name>
    <name evidence="3" type="ORF">IL38_12800</name>
</gene>
<feature type="domain" description="NADH:flavin oxidoreductase/NADH oxidase N-terminal" evidence="1">
    <location>
        <begin position="6"/>
        <end position="335"/>
    </location>
</feature>
<accession>A0A099D4P1</accession>
<evidence type="ECO:0000313" key="3">
    <source>
        <dbReference type="EMBL" id="KGI81133.1"/>
    </source>
</evidence>
<dbReference type="InterPro" id="IPR013785">
    <property type="entry name" value="Aldolase_TIM"/>
</dbReference>
<dbReference type="EMBL" id="JPMV01000021">
    <property type="protein sequence ID" value="KGI81133.1"/>
    <property type="molecule type" value="Genomic_DNA"/>
</dbReference>
<dbReference type="Gene3D" id="3.20.20.70">
    <property type="entry name" value="Aldolase class I"/>
    <property type="match status" value="1"/>
</dbReference>
<dbReference type="SUPFAM" id="SSF51395">
    <property type="entry name" value="FMN-linked oxidoreductases"/>
    <property type="match status" value="1"/>
</dbReference>
<dbReference type="PANTHER" id="PTHR22893">
    <property type="entry name" value="NADH OXIDOREDUCTASE-RELATED"/>
    <property type="match status" value="1"/>
</dbReference>
<dbReference type="eggNOG" id="COG1902">
    <property type="taxonomic scope" value="Bacteria"/>
</dbReference>
<protein>
    <recommendedName>
        <fullName evidence="1">NADH:flavin oxidoreductase/NADH oxidase N-terminal domain-containing protein</fullName>
    </recommendedName>
</protein>
<sequence length="355" mass="37714">MSFESELFTPYELADTKLANRLVMSPMGRRRAADDGTPTELMAEYYRQRAGAGLLITESTHPCPEARSQPNSPYLCTPAQVAGWERVTSAVHEAGGRIFVQLMHAGLAAHPDVNGGHQPMGPSAVRPQETTKLGDQVVEHPETRAMSESDIRRAVDAHVSSAVSAVAAGFDGVELHAGNGFLLHQFLAAGTNHRTDAYGGSPAANCRLAIEVAAAVANAIGPERVGIKISPGFSITRIAEGELTETYGHLLNSPEITALAYCHTSGFSDSAVLDLVASNWGGTWLHNAGVDPVDDSARVRQRLAEPLERGADLVSAGRTFIANPDLVTRLAEDRTLAIPDPATFYAGGSNGYTDY</sequence>
<dbReference type="PANTHER" id="PTHR22893:SF91">
    <property type="entry name" value="NADPH DEHYDROGENASE 2-RELATED"/>
    <property type="match status" value="1"/>
</dbReference>
<dbReference type="InterPro" id="IPR045247">
    <property type="entry name" value="Oye-like"/>
</dbReference>
<dbReference type="GO" id="GO:0016491">
    <property type="term" value="F:oxidoreductase activity"/>
    <property type="evidence" value="ECO:0007669"/>
    <property type="project" value="InterPro"/>
</dbReference>
<evidence type="ECO:0000313" key="5">
    <source>
        <dbReference type="Proteomes" id="UP000215043"/>
    </source>
</evidence>
<organism evidence="2 5">
    <name type="scientific">Actinopolyspora erythraea</name>
    <dbReference type="NCBI Taxonomy" id="414996"/>
    <lineage>
        <taxon>Bacteria</taxon>
        <taxon>Bacillati</taxon>
        <taxon>Actinomycetota</taxon>
        <taxon>Actinomycetes</taxon>
        <taxon>Actinopolysporales</taxon>
        <taxon>Actinopolysporaceae</taxon>
        <taxon>Actinopolyspora</taxon>
    </lineage>
</organism>
<dbReference type="HOGENOM" id="CLU_012153_0_0_11"/>
<dbReference type="Proteomes" id="UP000029737">
    <property type="component" value="Unassembled WGS sequence"/>
</dbReference>
<evidence type="ECO:0000259" key="1">
    <source>
        <dbReference type="Pfam" id="PF00724"/>
    </source>
</evidence>
<dbReference type="GO" id="GO:0010181">
    <property type="term" value="F:FMN binding"/>
    <property type="evidence" value="ECO:0007669"/>
    <property type="project" value="InterPro"/>
</dbReference>
<dbReference type="Proteomes" id="UP000215043">
    <property type="component" value="Chromosome"/>
</dbReference>
<dbReference type="EMBL" id="CP022752">
    <property type="protein sequence ID" value="ASU79007.1"/>
    <property type="molecule type" value="Genomic_DNA"/>
</dbReference>
<reference evidence="2 5" key="2">
    <citation type="submission" date="2017-08" db="EMBL/GenBank/DDBJ databases">
        <title>The complete genome sequence of moderately halophilic actinomycete Actinopolyspora erythraea YIM 90600, the producer of novel erythromycin, novel actinopolysporins A-C and tubercidin.</title>
        <authorList>
            <person name="Yin M."/>
            <person name="Tang S."/>
        </authorList>
    </citation>
    <scope>NUCLEOTIDE SEQUENCE [LARGE SCALE GENOMIC DNA]</scope>
    <source>
        <strain evidence="2 5">YIM 90600</strain>
    </source>
</reference>
<evidence type="ECO:0000313" key="4">
    <source>
        <dbReference type="Proteomes" id="UP000029737"/>
    </source>
</evidence>
<reference evidence="3 4" key="1">
    <citation type="journal article" date="2014" name="PLoS ONE">
        <title>Identification and Characterization of a New Erythromycin Biosynthetic Gene Cluster in Actinopolyspora erythraea YIM90600, a Novel Erythronolide-Producing Halophilic Actinomycete Isolated from Salt Field.</title>
        <authorList>
            <person name="Chen D."/>
            <person name="Feng J."/>
            <person name="Huang L."/>
            <person name="Zhang Q."/>
            <person name="Wu J."/>
            <person name="Zhu X."/>
            <person name="Duan Y."/>
            <person name="Xu Z."/>
        </authorList>
    </citation>
    <scope>NUCLEOTIDE SEQUENCE [LARGE SCALE GENOMIC DNA]</scope>
    <source>
        <strain evidence="3 4">YIM90600</strain>
    </source>
</reference>
<name>A0A099D4P1_9ACTN</name>
<dbReference type="KEGG" id="aey:CDG81_12715"/>
<dbReference type="OrthoDB" id="3169239at2"/>
<proteinExistence type="predicted"/>
<dbReference type="InterPro" id="IPR001155">
    <property type="entry name" value="OxRdtase_FMN_N"/>
</dbReference>
<dbReference type="Pfam" id="PF00724">
    <property type="entry name" value="Oxidored_FMN"/>
    <property type="match status" value="1"/>
</dbReference>